<evidence type="ECO:0000313" key="1">
    <source>
        <dbReference type="EMBL" id="KDQ13280.1"/>
    </source>
</evidence>
<dbReference type="HOGENOM" id="CLU_2399388_0_0_1"/>
<protein>
    <submittedName>
        <fullName evidence="1">Uncharacterized protein</fullName>
    </submittedName>
</protein>
<keyword evidence="2" id="KW-1185">Reference proteome</keyword>
<dbReference type="AlphaFoldDB" id="A0A067MEY7"/>
<dbReference type="InParanoid" id="A0A067MEY7"/>
<evidence type="ECO:0000313" key="2">
    <source>
        <dbReference type="Proteomes" id="UP000027195"/>
    </source>
</evidence>
<proteinExistence type="predicted"/>
<reference evidence="2" key="1">
    <citation type="journal article" date="2014" name="Proc. Natl. Acad. Sci. U.S.A.">
        <title>Extensive sampling of basidiomycete genomes demonstrates inadequacy of the white-rot/brown-rot paradigm for wood decay fungi.</title>
        <authorList>
            <person name="Riley R."/>
            <person name="Salamov A.A."/>
            <person name="Brown D.W."/>
            <person name="Nagy L.G."/>
            <person name="Floudas D."/>
            <person name="Held B.W."/>
            <person name="Levasseur A."/>
            <person name="Lombard V."/>
            <person name="Morin E."/>
            <person name="Otillar R."/>
            <person name="Lindquist E.A."/>
            <person name="Sun H."/>
            <person name="LaButti K.M."/>
            <person name="Schmutz J."/>
            <person name="Jabbour D."/>
            <person name="Luo H."/>
            <person name="Baker S.E."/>
            <person name="Pisabarro A.G."/>
            <person name="Walton J.D."/>
            <person name="Blanchette R.A."/>
            <person name="Henrissat B."/>
            <person name="Martin F."/>
            <person name="Cullen D."/>
            <person name="Hibbett D.S."/>
            <person name="Grigoriev I.V."/>
        </authorList>
    </citation>
    <scope>NUCLEOTIDE SEQUENCE [LARGE SCALE GENOMIC DNA]</scope>
    <source>
        <strain evidence="2">FD-172 SS1</strain>
    </source>
</reference>
<dbReference type="Proteomes" id="UP000027195">
    <property type="component" value="Unassembled WGS sequence"/>
</dbReference>
<accession>A0A067MEY7</accession>
<dbReference type="EMBL" id="KL198044">
    <property type="protein sequence ID" value="KDQ13280.1"/>
    <property type="molecule type" value="Genomic_DNA"/>
</dbReference>
<sequence length="93" mass="10135">MEPEEPANQMEAAVGAVLKSQGREAAFRALKLLGVQLPSAVNEWNDMLTLIPGEVYEPKISHGGEIGCCRGDVEVFIGCPLTRPLLFQEVLVR</sequence>
<organism evidence="1 2">
    <name type="scientific">Botryobasidium botryosum (strain FD-172 SS1)</name>
    <dbReference type="NCBI Taxonomy" id="930990"/>
    <lineage>
        <taxon>Eukaryota</taxon>
        <taxon>Fungi</taxon>
        <taxon>Dikarya</taxon>
        <taxon>Basidiomycota</taxon>
        <taxon>Agaricomycotina</taxon>
        <taxon>Agaricomycetes</taxon>
        <taxon>Cantharellales</taxon>
        <taxon>Botryobasidiaceae</taxon>
        <taxon>Botryobasidium</taxon>
    </lineage>
</organism>
<gene>
    <name evidence="1" type="ORF">BOTBODRAFT_372129</name>
</gene>
<name>A0A067MEY7_BOTB1</name>